<dbReference type="EMBL" id="DF237743">
    <property type="protein sequence ID" value="GAQ91485.1"/>
    <property type="molecule type" value="Genomic_DNA"/>
</dbReference>
<dbReference type="Gene3D" id="1.25.40.20">
    <property type="entry name" value="Ankyrin repeat-containing domain"/>
    <property type="match status" value="1"/>
</dbReference>
<keyword evidence="2" id="KW-0040">ANK repeat</keyword>
<reference evidence="5 6" key="1">
    <citation type="journal article" date="2014" name="Nat. Commun.">
        <title>Klebsormidium flaccidum genome reveals primary factors for plant terrestrial adaptation.</title>
        <authorList>
            <person name="Hori K."/>
            <person name="Maruyama F."/>
            <person name="Fujisawa T."/>
            <person name="Togashi T."/>
            <person name="Yamamoto N."/>
            <person name="Seo M."/>
            <person name="Sato S."/>
            <person name="Yamada T."/>
            <person name="Mori H."/>
            <person name="Tajima N."/>
            <person name="Moriyama T."/>
            <person name="Ikeuchi M."/>
            <person name="Watanabe M."/>
            <person name="Wada H."/>
            <person name="Kobayashi K."/>
            <person name="Saito M."/>
            <person name="Masuda T."/>
            <person name="Sasaki-Sekimoto Y."/>
            <person name="Mashiguchi K."/>
            <person name="Awai K."/>
            <person name="Shimojima M."/>
            <person name="Masuda S."/>
            <person name="Iwai M."/>
            <person name="Nobusawa T."/>
            <person name="Narise T."/>
            <person name="Kondo S."/>
            <person name="Saito H."/>
            <person name="Sato R."/>
            <person name="Murakawa M."/>
            <person name="Ihara Y."/>
            <person name="Oshima-Yamada Y."/>
            <person name="Ohtaka K."/>
            <person name="Satoh M."/>
            <person name="Sonobe K."/>
            <person name="Ishii M."/>
            <person name="Ohtani R."/>
            <person name="Kanamori-Sato M."/>
            <person name="Honoki R."/>
            <person name="Miyazaki D."/>
            <person name="Mochizuki H."/>
            <person name="Umetsu J."/>
            <person name="Higashi K."/>
            <person name="Shibata D."/>
            <person name="Kamiya Y."/>
            <person name="Sato N."/>
            <person name="Nakamura Y."/>
            <person name="Tabata S."/>
            <person name="Ida S."/>
            <person name="Kurokawa K."/>
            <person name="Ohta H."/>
        </authorList>
    </citation>
    <scope>NUCLEOTIDE SEQUENCE [LARGE SCALE GENOMIC DNA]</scope>
    <source>
        <strain evidence="5 6">NIES-2285</strain>
    </source>
</reference>
<dbReference type="InterPro" id="IPR050889">
    <property type="entry name" value="Dendritic_Spine_Reg/Scaffold"/>
</dbReference>
<keyword evidence="4" id="KW-0812">Transmembrane</keyword>
<dbReference type="SUPFAM" id="SSF48403">
    <property type="entry name" value="Ankyrin repeat"/>
    <property type="match status" value="1"/>
</dbReference>
<evidence type="ECO:0000256" key="1">
    <source>
        <dbReference type="ARBA" id="ARBA00022737"/>
    </source>
</evidence>
<evidence type="ECO:0000256" key="2">
    <source>
        <dbReference type="ARBA" id="ARBA00023043"/>
    </source>
</evidence>
<feature type="region of interest" description="Disordered" evidence="3">
    <location>
        <begin position="198"/>
        <end position="219"/>
    </location>
</feature>
<keyword evidence="4" id="KW-0472">Membrane</keyword>
<protein>
    <submittedName>
        <fullName evidence="5">Uncharacterized protein</fullName>
    </submittedName>
</protein>
<keyword evidence="1" id="KW-0677">Repeat</keyword>
<evidence type="ECO:0000256" key="3">
    <source>
        <dbReference type="SAM" id="MobiDB-lite"/>
    </source>
</evidence>
<dbReference type="SMART" id="SM00248">
    <property type="entry name" value="ANK"/>
    <property type="match status" value="3"/>
</dbReference>
<accession>A0A1Y1IKT9</accession>
<dbReference type="AlphaFoldDB" id="A0A1Y1IKT9"/>
<proteinExistence type="predicted"/>
<name>A0A1Y1IKT9_KLENI</name>
<evidence type="ECO:0000256" key="4">
    <source>
        <dbReference type="SAM" id="Phobius"/>
    </source>
</evidence>
<keyword evidence="6" id="KW-1185">Reference proteome</keyword>
<sequence length="572" mass="63961">MNGASLVIVIIVCMLVMHVSTLVIFFYKDRIMAFLDEMSTDVLLSEMSKRGLIPASAAIATTTTYDPPPMHLYEPALEYRPWRPYEQPVDRRLPALPPPAKKPERRIMPLQDSTDIPAAPCDMYQPFMHPAFGQEYGQTEGLVTADKTVDWNAATARVRTGATTWPSLTARTDDVAKAKAPCGVLILISSLAVLPNRRRSTGSMNKDPKPSIDRPKWRPQPRAALNRDHSIMRRWRLARGAVRPRRKAQKVVESPSSLRCVRRVRTKRPRHLPYLPIDIQRQIFSNVPDIELFLKGDLQLQHYLIKHDMLTEPQLCLAWAARQGHSKLVHLLLRAGIEPCPQASKMAGKGGHVFRDESRSNGALVEYHVKRGEFCEAGRIFDSTHDISDRTFDDALSKRLGSQDAPLREEEVCALLRMWPAAKHSFVYWASVRGLPSLLQSGLDAGGNADDWGGAVWNALEKGHADCAELLIRSGTEEISFEFYKAPFKFRYICKNGHVDTLRLALRFGQPSQNELDEALEDAADAGHTGVVDVLLQHGAKPRESAIFAAASAGHLETYRTLVARPNLHGVT</sequence>
<evidence type="ECO:0000313" key="6">
    <source>
        <dbReference type="Proteomes" id="UP000054558"/>
    </source>
</evidence>
<evidence type="ECO:0000313" key="5">
    <source>
        <dbReference type="EMBL" id="GAQ91485.1"/>
    </source>
</evidence>
<dbReference type="PANTHER" id="PTHR24166:SF48">
    <property type="entry name" value="PROTEIN VAPYRIN"/>
    <property type="match status" value="1"/>
</dbReference>
<feature type="compositionally biased region" description="Basic and acidic residues" evidence="3">
    <location>
        <begin position="206"/>
        <end position="216"/>
    </location>
</feature>
<gene>
    <name evidence="5" type="ORF">KFL_007940020</name>
</gene>
<feature type="transmembrane region" description="Helical" evidence="4">
    <location>
        <begin position="6"/>
        <end position="27"/>
    </location>
</feature>
<dbReference type="STRING" id="105231.A0A1Y1IKT9"/>
<organism evidence="5 6">
    <name type="scientific">Klebsormidium nitens</name>
    <name type="common">Green alga</name>
    <name type="synonym">Ulothrix nitens</name>
    <dbReference type="NCBI Taxonomy" id="105231"/>
    <lineage>
        <taxon>Eukaryota</taxon>
        <taxon>Viridiplantae</taxon>
        <taxon>Streptophyta</taxon>
        <taxon>Klebsormidiophyceae</taxon>
        <taxon>Klebsormidiales</taxon>
        <taxon>Klebsormidiaceae</taxon>
        <taxon>Klebsormidium</taxon>
    </lineage>
</organism>
<dbReference type="PANTHER" id="PTHR24166">
    <property type="entry name" value="ROLLING PEBBLES, ISOFORM B"/>
    <property type="match status" value="1"/>
</dbReference>
<dbReference type="InterPro" id="IPR036770">
    <property type="entry name" value="Ankyrin_rpt-contain_sf"/>
</dbReference>
<dbReference type="Proteomes" id="UP000054558">
    <property type="component" value="Unassembled WGS sequence"/>
</dbReference>
<keyword evidence="4" id="KW-1133">Transmembrane helix</keyword>
<dbReference type="InterPro" id="IPR002110">
    <property type="entry name" value="Ankyrin_rpt"/>
</dbReference>